<proteinExistence type="predicted"/>
<evidence type="ECO:0000313" key="1">
    <source>
        <dbReference type="EMBL" id="CAF1635522.1"/>
    </source>
</evidence>
<dbReference type="EMBL" id="CAJNOK010060418">
    <property type="protein sequence ID" value="CAF1635522.1"/>
    <property type="molecule type" value="Genomic_DNA"/>
</dbReference>
<evidence type="ECO:0000313" key="3">
    <source>
        <dbReference type="Proteomes" id="UP000682733"/>
    </source>
</evidence>
<organism evidence="2 3">
    <name type="scientific">Didymodactylos carnosus</name>
    <dbReference type="NCBI Taxonomy" id="1234261"/>
    <lineage>
        <taxon>Eukaryota</taxon>
        <taxon>Metazoa</taxon>
        <taxon>Spiralia</taxon>
        <taxon>Gnathifera</taxon>
        <taxon>Rotifera</taxon>
        <taxon>Eurotatoria</taxon>
        <taxon>Bdelloidea</taxon>
        <taxon>Philodinida</taxon>
        <taxon>Philodinidae</taxon>
        <taxon>Didymodactylos</taxon>
    </lineage>
</organism>
<dbReference type="Proteomes" id="UP000677228">
    <property type="component" value="Unassembled WGS sequence"/>
</dbReference>
<protein>
    <submittedName>
        <fullName evidence="2">Uncharacterized protein</fullName>
    </submittedName>
</protein>
<reference evidence="2" key="1">
    <citation type="submission" date="2021-02" db="EMBL/GenBank/DDBJ databases">
        <authorList>
            <person name="Nowell W R."/>
        </authorList>
    </citation>
    <scope>NUCLEOTIDE SEQUENCE</scope>
</reference>
<accession>A0A8S2WXQ4</accession>
<name>A0A8S2WXQ4_9BILA</name>
<evidence type="ECO:0000313" key="2">
    <source>
        <dbReference type="EMBL" id="CAF4466194.1"/>
    </source>
</evidence>
<dbReference type="AlphaFoldDB" id="A0A8S2WXQ4"/>
<feature type="non-terminal residue" evidence="2">
    <location>
        <position position="1"/>
    </location>
</feature>
<comment type="caution">
    <text evidence="2">The sequence shown here is derived from an EMBL/GenBank/DDBJ whole genome shotgun (WGS) entry which is preliminary data.</text>
</comment>
<gene>
    <name evidence="1" type="ORF">OVA965_LOCUS43976</name>
    <name evidence="2" type="ORF">TMI583_LOCUS46478</name>
</gene>
<dbReference type="EMBL" id="CAJOBA010086594">
    <property type="protein sequence ID" value="CAF4466194.1"/>
    <property type="molecule type" value="Genomic_DNA"/>
</dbReference>
<dbReference type="Proteomes" id="UP000682733">
    <property type="component" value="Unassembled WGS sequence"/>
</dbReference>
<sequence length="116" mass="13969">IIREKTKVKQLFRLECLIKQDDSDQVISLSNEQIVYYLIRSQLIQQYNIIDDEYLYPFHNASIIMQLFLIHYSYNFCSNNSTFFIEQLNNYLIDDKKLLFQCSNAIYLKQSKCFLT</sequence>